<proteinExistence type="predicted"/>
<organism evidence="1 2">
    <name type="scientific">Entomophthora muscae</name>
    <dbReference type="NCBI Taxonomy" id="34485"/>
    <lineage>
        <taxon>Eukaryota</taxon>
        <taxon>Fungi</taxon>
        <taxon>Fungi incertae sedis</taxon>
        <taxon>Zoopagomycota</taxon>
        <taxon>Entomophthoromycotina</taxon>
        <taxon>Entomophthoromycetes</taxon>
        <taxon>Entomophthorales</taxon>
        <taxon>Entomophthoraceae</taxon>
        <taxon>Entomophthora</taxon>
    </lineage>
</organism>
<comment type="caution">
    <text evidence="1">The sequence shown here is derived from an EMBL/GenBank/DDBJ whole genome shotgun (WGS) entry which is preliminary data.</text>
</comment>
<protein>
    <submittedName>
        <fullName evidence="1">Actin organization and endocytosis protein</fullName>
    </submittedName>
</protein>
<reference evidence="1" key="1">
    <citation type="submission" date="2022-04" db="EMBL/GenBank/DDBJ databases">
        <title>Genome of the entomopathogenic fungus Entomophthora muscae.</title>
        <authorList>
            <person name="Elya C."/>
            <person name="Lovett B.R."/>
            <person name="Lee E."/>
            <person name="Macias A.M."/>
            <person name="Hajek A.E."/>
            <person name="De Bivort B.L."/>
            <person name="Kasson M.T."/>
            <person name="De Fine Licht H.H."/>
            <person name="Stajich J.E."/>
        </authorList>
    </citation>
    <scope>NUCLEOTIDE SEQUENCE</scope>
    <source>
        <strain evidence="1">Berkeley</strain>
    </source>
</reference>
<keyword evidence="2" id="KW-1185">Reference proteome</keyword>
<name>A0ACC2UCP5_9FUNG</name>
<evidence type="ECO:0000313" key="2">
    <source>
        <dbReference type="Proteomes" id="UP001165960"/>
    </source>
</evidence>
<gene>
    <name evidence="1" type="primary">PAN1_1</name>
    <name evidence="1" type="ORF">DSO57_1023121</name>
</gene>
<sequence>MNGIGIVKTSPWKIDQAEYTRYSKIFQSQTTKACLNGTQARELFLQSGLPSHILFQIWNLADTQRNGQLDVNRFAIAMHLIFQKLAGYPLPLQLPPELAPESIAKQNGTIESPEETISEEEWQRVREKYRAVSGWLASSKAVQEAREAESKHLDALEAQVCDNKVVDQLSEIDEQIRSTRMEIFSVQDAQEHGYSIATQTPAAISLPNVGNDAISQKATLMLQKRIQALQMKSPSIPPDAQQRIDAFKLKLEAELGDNRTRTLDGYKLSKARFIQRASTYRERSQEIKTLTREANHWSEARNVSTSEMKQFLGSLSQPSIPQRVENITVARPNLPSRSVPSVVLPSSPKVPKKPNLPPPLPKKKPPRNIPRISPQPAPQPASEPSPPNQQDELSLIAQASRLAREKARTMERANSTKLSPNLKPKPKEVVDRGKLTAVAKQTITKDEQQRQYEQQAGPSIRDIRAAARLARLQALENIQAVDTPKSPLPVLAKPKNLPHPKMPKPKPPVASKPTFVSNDTPLPDRVIQPQEAHSEEVSQLETASNPSPLHELKADISDPENTALGLTASETVAKADSVPDHDNEAPPEESPPSDVRFTATPEPESSEESSPPIQFESTLLSSAVSLASADTSDTSPQLLNVEAPSEAPQRTTVIYEFTSDDISIIPGQIVLVVGFPPDGPGWCLGYIEGTVEEPHWIPSSYLDFSVPEEPDTQLFTLLEDFTAEVEDGTQLFSVNLLVEILDSSDPDWYMARHPETQALAYLPADILSPQTTANHTNPFSLEGSTNGATRTQGYHSDNDTSSSRNSSSNHKSSSYHHLPLGSFDFGEDMGAMNSQHRQGWASQVDPAFLASLSKEEIKRHEAVHELIATEKHYLHDMQLILDVFYLPLESQGDKEQLELLFSNLPDLIVINTMFLSQLEGASADQVGVVFLDHASAFVAYGTYCGSHAAASRYLQHPPPQLASFLAEAQKEPRCRMLSLTSFLLQPVQRITRYPLLLSQILKYTSAEHPDFERLTQAVQKAKSLLDEINSCARESEDAQQLLEHKQAIDLSSYPDFNLEGMTRQMGPRRAIMDGPLAKQKSGKQLHGFLFNDIFILTQPAPPSSPHRFVLYRTPIPLARLKVRDAQTTQGRRGIFSPYDESCFQLVYAKDILTLKTATPSTTKKWMSEFNKAIQLAVTADRRHPGY</sequence>
<evidence type="ECO:0000313" key="1">
    <source>
        <dbReference type="EMBL" id="KAJ9084569.1"/>
    </source>
</evidence>
<dbReference type="Proteomes" id="UP001165960">
    <property type="component" value="Unassembled WGS sequence"/>
</dbReference>
<accession>A0ACC2UCP5</accession>
<dbReference type="EMBL" id="QTSX02000829">
    <property type="protein sequence ID" value="KAJ9084569.1"/>
    <property type="molecule type" value="Genomic_DNA"/>
</dbReference>